<proteinExistence type="predicted"/>
<keyword evidence="2" id="KW-1185">Reference proteome</keyword>
<dbReference type="SUPFAM" id="SSF53448">
    <property type="entry name" value="Nucleotide-diphospho-sugar transferases"/>
    <property type="match status" value="1"/>
</dbReference>
<comment type="caution">
    <text evidence="1">The sequence shown here is derived from an EMBL/GenBank/DDBJ whole genome shotgun (WGS) entry which is preliminary data.</text>
</comment>
<name>A0A4V1INC3_9GAMM</name>
<dbReference type="GO" id="GO:0016740">
    <property type="term" value="F:transferase activity"/>
    <property type="evidence" value="ECO:0007669"/>
    <property type="project" value="UniProtKB-KW"/>
</dbReference>
<protein>
    <submittedName>
        <fullName evidence="1">Glycosyltransferase</fullName>
    </submittedName>
</protein>
<dbReference type="RefSeq" id="WP_094786594.1">
    <property type="nucleotide sequence ID" value="NZ_NDXW01000001.1"/>
</dbReference>
<organism evidence="1 2">
    <name type="scientific">Zooshikella ganghwensis</name>
    <dbReference type="NCBI Taxonomy" id="202772"/>
    <lineage>
        <taxon>Bacteria</taxon>
        <taxon>Pseudomonadati</taxon>
        <taxon>Pseudomonadota</taxon>
        <taxon>Gammaproteobacteria</taxon>
        <taxon>Oceanospirillales</taxon>
        <taxon>Zooshikellaceae</taxon>
        <taxon>Zooshikella</taxon>
    </lineage>
</organism>
<sequence length="205" mass="23067">MQQLVILFTKPPRAGAVKTRLIPALGEQRALSVHQWLLDRTLMMMQQLPVSIKVQLCLTEPLIASDKLSRYYSEQWPLCLQQGNDLGERLANAFKLNLTQANHVLIIGSDCPVLTTDYILRAFSALEHKSDAVIGPAADGGYVLLGLSLFIPELFLNMPWSTPQLLSNTLVKLNSLQLSYQLLPELWDVDVPADVKRLERLHLRD</sequence>
<dbReference type="InterPro" id="IPR029044">
    <property type="entry name" value="Nucleotide-diphossugar_trans"/>
</dbReference>
<evidence type="ECO:0000313" key="2">
    <source>
        <dbReference type="Proteomes" id="UP000257039"/>
    </source>
</evidence>
<dbReference type="PANTHER" id="PTHR36529:SF1">
    <property type="entry name" value="GLYCOSYLTRANSFERASE"/>
    <property type="match status" value="1"/>
</dbReference>
<reference evidence="1 2" key="1">
    <citation type="submission" date="2017-04" db="EMBL/GenBank/DDBJ databases">
        <title>Draft genome sequence of Zooshikella ganghwensis VG4 isolated from Red Sea sediments.</title>
        <authorList>
            <person name="Rehman Z."/>
            <person name="Alam I."/>
            <person name="Kamau A."/>
            <person name="Bajic V."/>
            <person name="Leiknes T."/>
        </authorList>
    </citation>
    <scope>NUCLEOTIDE SEQUENCE [LARGE SCALE GENOMIC DNA]</scope>
    <source>
        <strain evidence="1 2">VG4</strain>
    </source>
</reference>
<evidence type="ECO:0000313" key="1">
    <source>
        <dbReference type="EMBL" id="RDH43231.1"/>
    </source>
</evidence>
<dbReference type="NCBIfam" id="TIGR04282">
    <property type="entry name" value="glyco_like_cofC"/>
    <property type="match status" value="1"/>
</dbReference>
<keyword evidence="1" id="KW-0808">Transferase</keyword>
<accession>A0A4V1INC3</accession>
<dbReference type="PANTHER" id="PTHR36529">
    <property type="entry name" value="SLL1095 PROTEIN"/>
    <property type="match status" value="1"/>
</dbReference>
<gene>
    <name evidence="1" type="ORF">B9G39_07145</name>
</gene>
<dbReference type="Pfam" id="PF09837">
    <property type="entry name" value="DUF2064"/>
    <property type="match status" value="1"/>
</dbReference>
<dbReference type="InterPro" id="IPR018641">
    <property type="entry name" value="Trfase_1_rSAM/seldom-assoc"/>
</dbReference>
<dbReference type="AlphaFoldDB" id="A0A4V1INC3"/>
<dbReference type="Gene3D" id="3.90.550.10">
    <property type="entry name" value="Spore Coat Polysaccharide Biosynthesis Protein SpsA, Chain A"/>
    <property type="match status" value="1"/>
</dbReference>
<dbReference type="Proteomes" id="UP000257039">
    <property type="component" value="Unassembled WGS sequence"/>
</dbReference>
<dbReference type="EMBL" id="NDXW01000001">
    <property type="protein sequence ID" value="RDH43231.1"/>
    <property type="molecule type" value="Genomic_DNA"/>
</dbReference>